<gene>
    <name evidence="1" type="ORF">PYH38_003840</name>
</gene>
<reference evidence="1 2" key="1">
    <citation type="submission" date="2023-03" db="EMBL/GenBank/DDBJ databases">
        <authorList>
            <person name="Kaur S."/>
            <person name="Espinosa-Saiz D."/>
            <person name="Velazquez E."/>
            <person name="Menendez E."/>
            <person name="diCenzo G.C."/>
        </authorList>
    </citation>
    <scope>NUCLEOTIDE SEQUENCE [LARGE SCALE GENOMIC DNA]</scope>
    <source>
        <strain evidence="1 2">LMG 27395</strain>
    </source>
</reference>
<evidence type="ECO:0000313" key="2">
    <source>
        <dbReference type="Proteomes" id="UP001235547"/>
    </source>
</evidence>
<name>A0ABY8D2M7_9HYPH</name>
<organism evidence="1 2">
    <name type="scientific">Sinorhizobium numidicum</name>
    <dbReference type="NCBI Taxonomy" id="680248"/>
    <lineage>
        <taxon>Bacteria</taxon>
        <taxon>Pseudomonadati</taxon>
        <taxon>Pseudomonadota</taxon>
        <taxon>Alphaproteobacteria</taxon>
        <taxon>Hyphomicrobiales</taxon>
        <taxon>Rhizobiaceae</taxon>
        <taxon>Sinorhizobium/Ensifer group</taxon>
        <taxon>Sinorhizobium</taxon>
    </lineage>
</organism>
<dbReference type="RefSeq" id="WP_280736060.1">
    <property type="nucleotide sequence ID" value="NZ_CP120368.1"/>
</dbReference>
<proteinExistence type="predicted"/>
<protein>
    <submittedName>
        <fullName evidence="1">Uncharacterized protein</fullName>
    </submittedName>
</protein>
<accession>A0ABY8D2M7</accession>
<sequence>MCAIVAAIYGAWSVQPAALSAQGNPATLAFLFVPSAS</sequence>
<evidence type="ECO:0000313" key="1">
    <source>
        <dbReference type="EMBL" id="WEX85146.1"/>
    </source>
</evidence>
<dbReference type="EMBL" id="CP120371">
    <property type="protein sequence ID" value="WEX85146.1"/>
    <property type="molecule type" value="Genomic_DNA"/>
</dbReference>
<keyword evidence="2" id="KW-1185">Reference proteome</keyword>
<dbReference type="Proteomes" id="UP001235547">
    <property type="component" value="Chromosome 1"/>
</dbReference>